<proteinExistence type="predicted"/>
<keyword evidence="3" id="KW-1185">Reference proteome</keyword>
<keyword evidence="1" id="KW-0472">Membrane</keyword>
<name>A0A9Q0SDS1_SALVM</name>
<evidence type="ECO:0000256" key="1">
    <source>
        <dbReference type="SAM" id="Phobius"/>
    </source>
</evidence>
<dbReference type="EMBL" id="JAPFFL010000017">
    <property type="protein sequence ID" value="KAJ6673260.1"/>
    <property type="molecule type" value="Genomic_DNA"/>
</dbReference>
<dbReference type="Proteomes" id="UP001151529">
    <property type="component" value="Chromosome 18"/>
</dbReference>
<dbReference type="AlphaFoldDB" id="A0A9Q0SDS1"/>
<reference evidence="2 3" key="1">
    <citation type="journal article" date="2023" name="Int. J. Mol. Sci.">
        <title>De Novo Assembly and Annotation of 11 Diverse Shrub Willow (Salix) Genomes Reveals Novel Gene Organization in Sex-Linked Regions.</title>
        <authorList>
            <person name="Hyden B."/>
            <person name="Feng K."/>
            <person name="Yates T.B."/>
            <person name="Jawdy S."/>
            <person name="Cereghino C."/>
            <person name="Smart L.B."/>
            <person name="Muchero W."/>
        </authorList>
    </citation>
    <scope>NUCLEOTIDE SEQUENCE [LARGE SCALE GENOMIC DNA]</scope>
    <source>
        <tissue evidence="2">Shoot tip</tissue>
    </source>
</reference>
<dbReference type="OrthoDB" id="1750648at2759"/>
<evidence type="ECO:0000313" key="3">
    <source>
        <dbReference type="Proteomes" id="UP001151529"/>
    </source>
</evidence>
<keyword evidence="1" id="KW-0812">Transmembrane</keyword>
<organism evidence="2 3">
    <name type="scientific">Salix viminalis</name>
    <name type="common">Common osier</name>
    <name type="synonym">Basket willow</name>
    <dbReference type="NCBI Taxonomy" id="40686"/>
    <lineage>
        <taxon>Eukaryota</taxon>
        <taxon>Viridiplantae</taxon>
        <taxon>Streptophyta</taxon>
        <taxon>Embryophyta</taxon>
        <taxon>Tracheophyta</taxon>
        <taxon>Spermatophyta</taxon>
        <taxon>Magnoliopsida</taxon>
        <taxon>eudicotyledons</taxon>
        <taxon>Gunneridae</taxon>
        <taxon>Pentapetalae</taxon>
        <taxon>rosids</taxon>
        <taxon>fabids</taxon>
        <taxon>Malpighiales</taxon>
        <taxon>Salicaceae</taxon>
        <taxon>Saliceae</taxon>
        <taxon>Salix</taxon>
    </lineage>
</organism>
<feature type="transmembrane region" description="Helical" evidence="1">
    <location>
        <begin position="12"/>
        <end position="29"/>
    </location>
</feature>
<protein>
    <submittedName>
        <fullName evidence="2">EXOSTOSIN HEPARAN SULFATE GLYCOSYLTRANSFERASE -RELATED</fullName>
    </submittedName>
</protein>
<comment type="caution">
    <text evidence="2">The sequence shown here is derived from an EMBL/GenBank/DDBJ whole genome shotgun (WGS) entry which is preliminary data.</text>
</comment>
<accession>A0A9Q0SDS1</accession>
<evidence type="ECO:0000313" key="2">
    <source>
        <dbReference type="EMBL" id="KAJ6673260.1"/>
    </source>
</evidence>
<sequence length="168" mass="18592">MATIFDGSNIGFMLLPVAVFAFLIVYLGSPLNQNTSIAGYFSSFSASNSVYGEANELVFESSRPSPSQPRQFPTRIKRGGEKIEDGLARARAAILSAARLKNYTSYKEGTNYIPRGVIYRNPYAFHQLSFAIYPPTLPALSITFLIYLLSDCNCDHNPPRLIISIRLA</sequence>
<keyword evidence="1" id="KW-1133">Transmembrane helix</keyword>
<gene>
    <name evidence="2" type="ORF">OIU85_012271</name>
</gene>